<feature type="non-terminal residue" evidence="1">
    <location>
        <position position="178"/>
    </location>
</feature>
<gene>
    <name evidence="1" type="ORF">S03H2_42320</name>
</gene>
<dbReference type="EMBL" id="BARU01026336">
    <property type="protein sequence ID" value="GAH75784.1"/>
    <property type="molecule type" value="Genomic_DNA"/>
</dbReference>
<organism evidence="1">
    <name type="scientific">marine sediment metagenome</name>
    <dbReference type="NCBI Taxonomy" id="412755"/>
    <lineage>
        <taxon>unclassified sequences</taxon>
        <taxon>metagenomes</taxon>
        <taxon>ecological metagenomes</taxon>
    </lineage>
</organism>
<protein>
    <submittedName>
        <fullName evidence="1">Uncharacterized protein</fullName>
    </submittedName>
</protein>
<accession>X1JBP3</accession>
<comment type="caution">
    <text evidence="1">The sequence shown here is derived from an EMBL/GenBank/DDBJ whole genome shotgun (WGS) entry which is preliminary data.</text>
</comment>
<reference evidence="1" key="1">
    <citation type="journal article" date="2014" name="Front. Microbiol.">
        <title>High frequency of phylogenetically diverse reductive dehalogenase-homologous genes in deep subseafloor sedimentary metagenomes.</title>
        <authorList>
            <person name="Kawai M."/>
            <person name="Futagami T."/>
            <person name="Toyoda A."/>
            <person name="Takaki Y."/>
            <person name="Nishi S."/>
            <person name="Hori S."/>
            <person name="Arai W."/>
            <person name="Tsubouchi T."/>
            <person name="Morono Y."/>
            <person name="Uchiyama I."/>
            <person name="Ito T."/>
            <person name="Fujiyama A."/>
            <person name="Inagaki F."/>
            <person name="Takami H."/>
        </authorList>
    </citation>
    <scope>NUCLEOTIDE SEQUENCE</scope>
    <source>
        <strain evidence="1">Expedition CK06-06</strain>
    </source>
</reference>
<name>X1JBP3_9ZZZZ</name>
<proteinExistence type="predicted"/>
<sequence length="178" mass="21368">MSSIARKPHCLKREKSLAMPRHIIFFDTETAQERLPNGDTRQKLKLGWVCYYRKAYGRHLERLDWKYFENALTFWQFVYQHTEHKRKLWVVARNVCFDFTIVEGWKYLRQVGFKLKFFHNDGVTSVISVKGRYGSIVFLDVMNWFVESLAETGKRIGLEKLKIDFEHCNKKELSTYCR</sequence>
<evidence type="ECO:0000313" key="1">
    <source>
        <dbReference type="EMBL" id="GAH75784.1"/>
    </source>
</evidence>
<dbReference type="AlphaFoldDB" id="X1JBP3"/>